<keyword evidence="2 9" id="KW-0004">4Fe-4S</keyword>
<sequence>MSDLTGNTKTNSLKGGSTETDHSKKSTDPAVQQMLEKAAREGIQTVWDRYQAMRPLCRFGETGLCCRHCLQGPCRINPLGREPRVGICGATADVIVIRGLDRAIAAGAAGHSGHAKHLAHTLKKAAEGRAPDYLVKDKEKLHSVARRLGIVTDGRPENEIALDVARAALADFHEKDTPVTWVTSVLPPDRLEVFSRHGLVPAGIDHEIAEVMHRTSMGCDADASNLLLGGLRCALGDLAGCYMATDLSDILFGTPSPVVTECNLGVLKAGAVNVAVHGHNPVLSDIIVLVAKEMEAEARAAGAQGINVVGICCTGNEVLMRHGISPCTHSVSQEMAIITGALDALVVDYQCIQPAVATVAECLGTTVITTMDMAKITGTTHVDFSEETAVENARQILRLAIESFTRRRGKPVEIPAMKKKVFAGFSVEAILSALGRLDAGDPLKPLIDHLTAGNIRGVCLFAGCNNVKVPQDYNFITTARKLLEQDVLVLASGCSAGALMRHGFMDPASVEELCGGGLKAVLTAIGEANGLGGPLPPVLHVGSCVDNSRAAALAVALAGRLGVDLDRLPVVASAAEAMHEKAVSIGAWAVALGLPTHVGVMLPVSGGPLVHRILTEEVKGLTGGYFILEPDPESATEKLLEAINERRAGLGLHY</sequence>
<feature type="binding site" evidence="10">
    <location>
        <position position="351"/>
    </location>
    <ligand>
        <name>[Ni-4Fe-4S] cluster</name>
        <dbReference type="ChEBI" id="CHEBI:47739"/>
    </ligand>
</feature>
<dbReference type="EC" id="1.2.7.4" evidence="9"/>
<dbReference type="GO" id="GO:0050418">
    <property type="term" value="F:hydroxylamine reductase activity"/>
    <property type="evidence" value="ECO:0007669"/>
    <property type="project" value="TreeGrafter"/>
</dbReference>
<feature type="binding site" evidence="10">
    <location>
        <position position="57"/>
    </location>
    <ligand>
        <name>[4Fe-4S] cluster</name>
        <dbReference type="ChEBI" id="CHEBI:49883"/>
        <label>1</label>
        <note>ligand shared between dimeric partners</note>
    </ligand>
</feature>
<comment type="catalytic activity">
    <reaction evidence="8 9">
        <text>CO + 2 oxidized [2Fe-2S]-[ferredoxin] + H2O = 2 reduced [2Fe-2S]-[ferredoxin] + CO2 + 2 H(+)</text>
        <dbReference type="Rhea" id="RHEA:21040"/>
        <dbReference type="Rhea" id="RHEA-COMP:10000"/>
        <dbReference type="Rhea" id="RHEA-COMP:10001"/>
        <dbReference type="ChEBI" id="CHEBI:15377"/>
        <dbReference type="ChEBI" id="CHEBI:15378"/>
        <dbReference type="ChEBI" id="CHEBI:16526"/>
        <dbReference type="ChEBI" id="CHEBI:17245"/>
        <dbReference type="ChEBI" id="CHEBI:33737"/>
        <dbReference type="ChEBI" id="CHEBI:33738"/>
        <dbReference type="EC" id="1.2.7.4"/>
    </reaction>
</comment>
<evidence type="ECO:0000256" key="7">
    <source>
        <dbReference type="ARBA" id="ARBA00023014"/>
    </source>
</evidence>
<keyword evidence="4 9" id="KW-0479">Metal-binding</keyword>
<evidence type="ECO:0000313" key="13">
    <source>
        <dbReference type="Proteomes" id="UP000271256"/>
    </source>
</evidence>
<feature type="compositionally biased region" description="Polar residues" evidence="11">
    <location>
        <begin position="1"/>
        <end position="18"/>
    </location>
</feature>
<dbReference type="PANTHER" id="PTHR30109:SF4">
    <property type="entry name" value="CARBON MONOXIDE DEHYDROGENASE"/>
    <property type="match status" value="1"/>
</dbReference>
<dbReference type="GO" id="GO:0051539">
    <property type="term" value="F:4 iron, 4 sulfur cluster binding"/>
    <property type="evidence" value="ECO:0007669"/>
    <property type="project" value="UniProtKB-UniRule"/>
</dbReference>
<organism evidence="12 13">
    <name type="scientific">Desulfofundulus salinus</name>
    <dbReference type="NCBI Taxonomy" id="2419843"/>
    <lineage>
        <taxon>Bacteria</taxon>
        <taxon>Bacillati</taxon>
        <taxon>Bacillota</taxon>
        <taxon>Clostridia</taxon>
        <taxon>Eubacteriales</taxon>
        <taxon>Peptococcaceae</taxon>
        <taxon>Desulfofundulus</taxon>
    </lineage>
</organism>
<dbReference type="GO" id="GO:0043885">
    <property type="term" value="F:anaerobic carbon-monoxide dehydrogenase activity"/>
    <property type="evidence" value="ECO:0007669"/>
    <property type="project" value="UniProtKB-UniRule"/>
</dbReference>
<feature type="binding site" evidence="10">
    <location>
        <position position="313"/>
    </location>
    <ligand>
        <name>[Ni-4Fe-4S] cluster</name>
        <dbReference type="ChEBI" id="CHEBI:47739"/>
    </ligand>
</feature>
<gene>
    <name evidence="12" type="primary">cooS</name>
    <name evidence="12" type="ORF">D7024_13715</name>
</gene>
<feature type="binding site" evidence="10">
    <location>
        <position position="65"/>
    </location>
    <ligand>
        <name>[4Fe-4S] cluster</name>
        <dbReference type="ChEBI" id="CHEBI:49883"/>
        <label>1</label>
        <note>ligand shared between dimeric partners</note>
    </ligand>
</feature>
<dbReference type="SUPFAM" id="SSF56821">
    <property type="entry name" value="Prismane protein-like"/>
    <property type="match status" value="1"/>
</dbReference>
<dbReference type="Proteomes" id="UP000271256">
    <property type="component" value="Unassembled WGS sequence"/>
</dbReference>
<evidence type="ECO:0000313" key="12">
    <source>
        <dbReference type="EMBL" id="RKO67887.1"/>
    </source>
</evidence>
<feature type="binding site" evidence="10">
    <location>
        <position position="69"/>
    </location>
    <ligand>
        <name>[4Fe-4S] cluster</name>
        <dbReference type="ChEBI" id="CHEBI:49883"/>
        <label>2</label>
    </ligand>
</feature>
<dbReference type="GO" id="GO:0006091">
    <property type="term" value="P:generation of precursor metabolites and energy"/>
    <property type="evidence" value="ECO:0007669"/>
    <property type="project" value="InterPro"/>
</dbReference>
<dbReference type="PIRSF" id="PIRSF005023">
    <property type="entry name" value="CODH"/>
    <property type="match status" value="1"/>
</dbReference>
<evidence type="ECO:0000256" key="6">
    <source>
        <dbReference type="ARBA" id="ARBA00023004"/>
    </source>
</evidence>
<dbReference type="GO" id="GO:0004601">
    <property type="term" value="F:peroxidase activity"/>
    <property type="evidence" value="ECO:0007669"/>
    <property type="project" value="TreeGrafter"/>
</dbReference>
<feature type="binding site" evidence="10">
    <location>
        <position position="88"/>
    </location>
    <ligand>
        <name>[4Fe-4S] cluster</name>
        <dbReference type="ChEBI" id="CHEBI:49883"/>
        <label>2</label>
    </ligand>
</feature>
<reference evidence="12 13" key="1">
    <citation type="submission" date="2018-10" db="EMBL/GenBank/DDBJ databases">
        <authorList>
            <person name="Grouzdev D.S."/>
            <person name="Krutkina M.S."/>
            <person name="Tourova T.P."/>
            <person name="Nazina T.N."/>
        </authorList>
    </citation>
    <scope>NUCLEOTIDE SEQUENCE [LARGE SCALE GENOMIC DNA]</scope>
    <source>
        <strain evidence="12 13">435</strain>
    </source>
</reference>
<keyword evidence="5 9" id="KW-0560">Oxidoreductase</keyword>
<feature type="binding site" evidence="10">
    <location>
        <position position="464"/>
    </location>
    <ligand>
        <name>[Ni-4Fe-4S] cluster</name>
        <dbReference type="ChEBI" id="CHEBI:47739"/>
    </ligand>
</feature>
<dbReference type="OrthoDB" id="5478720at2"/>
<dbReference type="NCBIfam" id="TIGR01702">
    <property type="entry name" value="CO_DH_cata"/>
    <property type="match status" value="1"/>
</dbReference>
<feature type="binding site" evidence="10">
    <location>
        <position position="74"/>
    </location>
    <ligand>
        <name>[4Fe-4S] cluster</name>
        <dbReference type="ChEBI" id="CHEBI:49883"/>
        <label>2</label>
    </ligand>
</feature>
<evidence type="ECO:0000256" key="2">
    <source>
        <dbReference type="ARBA" id="ARBA00022485"/>
    </source>
</evidence>
<dbReference type="InterPro" id="IPR016101">
    <property type="entry name" value="CO_DH_a-bundle"/>
</dbReference>
<dbReference type="GO" id="GO:0042542">
    <property type="term" value="P:response to hydrogen peroxide"/>
    <property type="evidence" value="ECO:0007669"/>
    <property type="project" value="TreeGrafter"/>
</dbReference>
<keyword evidence="7 9" id="KW-0411">Iron-sulfur</keyword>
<feature type="binding site" evidence="10">
    <location>
        <position position="279"/>
    </location>
    <ligand>
        <name>[Ni-4Fe-4S] cluster</name>
        <dbReference type="ChEBI" id="CHEBI:47739"/>
    </ligand>
</feature>
<protein>
    <recommendedName>
        <fullName evidence="9">Carbon monoxide dehydrogenase</fullName>
        <ecNumber evidence="9">1.2.7.4</ecNumber>
    </recommendedName>
</protein>
<comment type="cofactor">
    <cofactor evidence="1">
        <name>[4Fe-4S] cluster</name>
        <dbReference type="ChEBI" id="CHEBI:49883"/>
    </cofactor>
</comment>
<dbReference type="Pfam" id="PF03063">
    <property type="entry name" value="Prismane"/>
    <property type="match status" value="1"/>
</dbReference>
<keyword evidence="13" id="KW-1185">Reference proteome</keyword>
<dbReference type="PANTHER" id="PTHR30109">
    <property type="entry name" value="HYDROXYLAMINE REDUCTASE"/>
    <property type="match status" value="1"/>
</dbReference>
<evidence type="ECO:0000256" key="3">
    <source>
        <dbReference type="ARBA" id="ARBA00022596"/>
    </source>
</evidence>
<dbReference type="InterPro" id="IPR004137">
    <property type="entry name" value="HCP/CODH"/>
</dbReference>
<evidence type="ECO:0000256" key="4">
    <source>
        <dbReference type="ARBA" id="ARBA00022723"/>
    </source>
</evidence>
<feature type="binding site" evidence="10">
    <location>
        <position position="66"/>
    </location>
    <ligand>
        <name>[4Fe-4S] cluster</name>
        <dbReference type="ChEBI" id="CHEBI:49883"/>
        <label>2</label>
    </ligand>
</feature>
<dbReference type="InterPro" id="IPR016099">
    <property type="entry name" value="Prismane-like_a/b-sand"/>
</dbReference>
<evidence type="ECO:0000256" key="8">
    <source>
        <dbReference type="ARBA" id="ARBA00048733"/>
    </source>
</evidence>
<keyword evidence="3 10" id="KW-0533">Nickel</keyword>
<dbReference type="GO" id="GO:0016151">
    <property type="term" value="F:nickel cation binding"/>
    <property type="evidence" value="ECO:0007669"/>
    <property type="project" value="InterPro"/>
</dbReference>
<dbReference type="Gene3D" id="1.20.1270.30">
    <property type="match status" value="1"/>
</dbReference>
<dbReference type="InterPro" id="IPR011254">
    <property type="entry name" value="Prismane-like_sf"/>
</dbReference>
<evidence type="ECO:0000256" key="10">
    <source>
        <dbReference type="PIRSR" id="PIRSR005023-1"/>
    </source>
</evidence>
<comment type="caution">
    <text evidence="12">The sequence shown here is derived from an EMBL/GenBank/DDBJ whole genome shotgun (WGS) entry which is preliminary data.</text>
</comment>
<feature type="binding site" evidence="10">
    <location>
        <position position="494"/>
    </location>
    <ligand>
        <name>[Ni-4Fe-4S] cluster</name>
        <dbReference type="ChEBI" id="CHEBI:47739"/>
    </ligand>
</feature>
<keyword evidence="6 9" id="KW-0408">Iron</keyword>
<evidence type="ECO:0000256" key="5">
    <source>
        <dbReference type="ARBA" id="ARBA00023002"/>
    </source>
</evidence>
<evidence type="ECO:0000256" key="9">
    <source>
        <dbReference type="PIRNR" id="PIRNR005023"/>
    </source>
</evidence>
<evidence type="ECO:0000256" key="1">
    <source>
        <dbReference type="ARBA" id="ARBA00001966"/>
    </source>
</evidence>
<feature type="region of interest" description="Disordered" evidence="11">
    <location>
        <begin position="1"/>
        <end position="29"/>
    </location>
</feature>
<evidence type="ECO:0000256" key="11">
    <source>
        <dbReference type="SAM" id="MobiDB-lite"/>
    </source>
</evidence>
<feature type="binding site" evidence="10">
    <location>
        <position position="544"/>
    </location>
    <ligand>
        <name>[Ni-4Fe-4S] cluster</name>
        <dbReference type="ChEBI" id="CHEBI:47739"/>
    </ligand>
</feature>
<dbReference type="EMBL" id="RBWE01000001">
    <property type="protein sequence ID" value="RKO67887.1"/>
    <property type="molecule type" value="Genomic_DNA"/>
</dbReference>
<dbReference type="RefSeq" id="WP_121452276.1">
    <property type="nucleotide sequence ID" value="NZ_RBWE01000001.1"/>
</dbReference>
<name>A0A494X3V7_9FIRM</name>
<dbReference type="InterPro" id="IPR010047">
    <property type="entry name" value="CODH"/>
</dbReference>
<dbReference type="AlphaFoldDB" id="A0A494X3V7"/>
<accession>A0A494X3V7</accession>
<dbReference type="Gene3D" id="3.40.50.2030">
    <property type="match status" value="2"/>
</dbReference>
<dbReference type="CDD" id="cd01915">
    <property type="entry name" value="CODH"/>
    <property type="match status" value="1"/>
</dbReference>
<proteinExistence type="predicted"/>